<feature type="non-terminal residue" evidence="2">
    <location>
        <position position="1"/>
    </location>
</feature>
<evidence type="ECO:0000256" key="1">
    <source>
        <dbReference type="SAM" id="MobiDB-lite"/>
    </source>
</evidence>
<evidence type="ECO:0000313" key="2">
    <source>
        <dbReference type="EMBL" id="JAC28455.1"/>
    </source>
</evidence>
<protein>
    <submittedName>
        <fullName evidence="2">Putative mucin 68d</fullName>
    </submittedName>
</protein>
<feature type="region of interest" description="Disordered" evidence="1">
    <location>
        <begin position="1"/>
        <end position="315"/>
    </location>
</feature>
<dbReference type="EMBL" id="GBBM01006963">
    <property type="protein sequence ID" value="JAC28455.1"/>
    <property type="molecule type" value="mRNA"/>
</dbReference>
<feature type="compositionally biased region" description="Basic and acidic residues" evidence="1">
    <location>
        <begin position="190"/>
        <end position="212"/>
    </location>
</feature>
<feature type="compositionally biased region" description="Polar residues" evidence="1">
    <location>
        <begin position="222"/>
        <end position="236"/>
    </location>
</feature>
<feature type="compositionally biased region" description="Basic residues" evidence="1">
    <location>
        <begin position="138"/>
        <end position="151"/>
    </location>
</feature>
<feature type="non-terminal residue" evidence="2">
    <location>
        <position position="315"/>
    </location>
</feature>
<feature type="compositionally biased region" description="Basic and acidic residues" evidence="1">
    <location>
        <begin position="35"/>
        <end position="45"/>
    </location>
</feature>
<proteinExistence type="evidence at transcript level"/>
<organism evidence="2">
    <name type="scientific">Amblyomma triste</name>
    <name type="common">Neotropical tick</name>
    <dbReference type="NCBI Taxonomy" id="251400"/>
    <lineage>
        <taxon>Eukaryota</taxon>
        <taxon>Metazoa</taxon>
        <taxon>Ecdysozoa</taxon>
        <taxon>Arthropoda</taxon>
        <taxon>Chelicerata</taxon>
        <taxon>Arachnida</taxon>
        <taxon>Acari</taxon>
        <taxon>Parasitiformes</taxon>
        <taxon>Ixodida</taxon>
        <taxon>Ixodoidea</taxon>
        <taxon>Ixodidae</taxon>
        <taxon>Amblyomminae</taxon>
        <taxon>Amblyomma</taxon>
    </lineage>
</organism>
<sequence>SQNESTLDASLKSDLESMPSLSPRASLRGRRGKKVSQEPHAKDCEDIPVEPVSSQPKPKAVRGRSRRGATDDAVAESTLADSSTDTELLDSKTSRRRGKPASSSQDKGSKTVATTGAIAAAEESCSEHHSDETVGYQSRRKGTRLPPKKRGPPVLDTSAENALESDSTDAEGKKTLSQSGRTSARLSQKQSDDDSFKVDAVKESSKASEHQTKSSQRKRAASFSQESKTPEQTTTARLAKRLLKTEPTSSRTNSEPSSESTQSQSQETGRQGKRMQQRRVQKSNKTLSNPNFNSPLSTQANLHRQSLVVVKQPFW</sequence>
<feature type="compositionally biased region" description="Polar residues" evidence="1">
    <location>
        <begin position="283"/>
        <end position="304"/>
    </location>
</feature>
<accession>A0A023G6I8</accession>
<feature type="compositionally biased region" description="Low complexity" evidence="1">
    <location>
        <begin position="245"/>
        <end position="268"/>
    </location>
</feature>
<dbReference type="AlphaFoldDB" id="A0A023G6I8"/>
<name>A0A023G6I8_AMBTT</name>
<feature type="compositionally biased region" description="Basic residues" evidence="1">
    <location>
        <begin position="271"/>
        <end position="282"/>
    </location>
</feature>
<reference evidence="2" key="1">
    <citation type="submission" date="2014-03" db="EMBL/GenBank/DDBJ databases">
        <title>The sialotranscriptome of Amblyomma triste, Amblyomma parvum and Amblyomma cajennense ticks, uncovered by 454-based RNA-seq.</title>
        <authorList>
            <person name="Garcia G.R."/>
            <person name="Gardinassi L.G."/>
            <person name="Ribeiro J.M."/>
            <person name="Anatriello E."/>
            <person name="Ferreira B.R."/>
            <person name="Moreira H.N."/>
            <person name="Mafra C."/>
            <person name="Olegario M.M."/>
            <person name="Szabo P.J."/>
            <person name="Miranda-Santos I.K."/>
            <person name="Maruyama S.R."/>
        </authorList>
    </citation>
    <scope>NUCLEOTIDE SEQUENCE</scope>
    <source>
        <strain evidence="2">Mato Grasso do Sul</strain>
        <tissue evidence="2">Salivary glands</tissue>
    </source>
</reference>
<feature type="compositionally biased region" description="Polar residues" evidence="1">
    <location>
        <begin position="101"/>
        <end position="114"/>
    </location>
</feature>
<feature type="compositionally biased region" description="Polar residues" evidence="1">
    <location>
        <begin position="175"/>
        <end position="189"/>
    </location>
</feature>